<evidence type="ECO:0000313" key="4">
    <source>
        <dbReference type="EMBL" id="SHG51820.1"/>
    </source>
</evidence>
<dbReference type="AlphaFoldDB" id="A0A1M5KGS4"/>
<dbReference type="InterPro" id="IPR001031">
    <property type="entry name" value="Thioesterase"/>
</dbReference>
<sequence>MSSAAAHHLWFRRHTTSAAPARRLVCFPHAGGAASAFRGWARLLPPEVELLAVRYPGREDRLGEPCLVRMESLADAVVAALPPLLDRPLAFFGHSMGASLAHEVATRLERRHGVVLDLLVVSARQAPHRLDPDDLHTRPDAELVAELRALDPERSAVLDDPDLRDLVLPAIRADYEVVGTYLPREVEPVRSPVVGYTGEDDPRVTAEEMAEWAEVTTAGFAGRVFPGGHFYLTGQERAVVADVVDRWAAV</sequence>
<dbReference type="SMART" id="SM00824">
    <property type="entry name" value="PKS_TE"/>
    <property type="match status" value="1"/>
</dbReference>
<evidence type="ECO:0000313" key="5">
    <source>
        <dbReference type="Proteomes" id="UP000184501"/>
    </source>
</evidence>
<dbReference type="GO" id="GO:0008610">
    <property type="term" value="P:lipid biosynthetic process"/>
    <property type="evidence" value="ECO:0007669"/>
    <property type="project" value="TreeGrafter"/>
</dbReference>
<dbReference type="PANTHER" id="PTHR11487:SF0">
    <property type="entry name" value="S-ACYL FATTY ACID SYNTHASE THIOESTERASE, MEDIUM CHAIN"/>
    <property type="match status" value="1"/>
</dbReference>
<evidence type="ECO:0000259" key="3">
    <source>
        <dbReference type="SMART" id="SM00824"/>
    </source>
</evidence>
<evidence type="ECO:0000256" key="1">
    <source>
        <dbReference type="ARBA" id="ARBA00007169"/>
    </source>
</evidence>
<dbReference type="PANTHER" id="PTHR11487">
    <property type="entry name" value="THIOESTERASE"/>
    <property type="match status" value="1"/>
</dbReference>
<comment type="similarity">
    <text evidence="1">Belongs to the thioesterase family.</text>
</comment>
<dbReference type="InterPro" id="IPR020802">
    <property type="entry name" value="TesA-like"/>
</dbReference>
<feature type="domain" description="Thioesterase TesA-like" evidence="3">
    <location>
        <begin position="25"/>
        <end position="248"/>
    </location>
</feature>
<protein>
    <submittedName>
        <fullName evidence="4">Pyochelin biosynthetic protein PchC</fullName>
    </submittedName>
</protein>
<dbReference type="STRING" id="2017.SAMN05444320_109266"/>
<accession>A0A1M5KGS4</accession>
<dbReference type="InterPro" id="IPR029058">
    <property type="entry name" value="AB_hydrolase_fold"/>
</dbReference>
<gene>
    <name evidence="4" type="ORF">SAMN05444320_109266</name>
</gene>
<dbReference type="SUPFAM" id="SSF53474">
    <property type="entry name" value="alpha/beta-Hydrolases"/>
    <property type="match status" value="1"/>
</dbReference>
<reference evidence="4 5" key="1">
    <citation type="submission" date="2016-11" db="EMBL/GenBank/DDBJ databases">
        <authorList>
            <person name="Jaros S."/>
            <person name="Januszkiewicz K."/>
            <person name="Wedrychowicz H."/>
        </authorList>
    </citation>
    <scope>NUCLEOTIDE SEQUENCE [LARGE SCALE GENOMIC DNA]</scope>
    <source>
        <strain evidence="4 5">DSM 44523</strain>
    </source>
</reference>
<organism evidence="4 5">
    <name type="scientific">Streptoalloteichus hindustanus</name>
    <dbReference type="NCBI Taxonomy" id="2017"/>
    <lineage>
        <taxon>Bacteria</taxon>
        <taxon>Bacillati</taxon>
        <taxon>Actinomycetota</taxon>
        <taxon>Actinomycetes</taxon>
        <taxon>Pseudonocardiales</taxon>
        <taxon>Pseudonocardiaceae</taxon>
        <taxon>Streptoalloteichus</taxon>
    </lineage>
</organism>
<dbReference type="GO" id="GO:0016787">
    <property type="term" value="F:hydrolase activity"/>
    <property type="evidence" value="ECO:0007669"/>
    <property type="project" value="UniProtKB-KW"/>
</dbReference>
<dbReference type="Proteomes" id="UP000184501">
    <property type="component" value="Unassembled WGS sequence"/>
</dbReference>
<name>A0A1M5KGS4_STRHI</name>
<dbReference type="Gene3D" id="3.40.50.1820">
    <property type="entry name" value="alpha/beta hydrolase"/>
    <property type="match status" value="1"/>
</dbReference>
<dbReference type="RefSeq" id="WP_073488034.1">
    <property type="nucleotide sequence ID" value="NZ_FQVN01000009.1"/>
</dbReference>
<dbReference type="EMBL" id="FQVN01000009">
    <property type="protein sequence ID" value="SHG51820.1"/>
    <property type="molecule type" value="Genomic_DNA"/>
</dbReference>
<dbReference type="InterPro" id="IPR012223">
    <property type="entry name" value="TEII"/>
</dbReference>
<evidence type="ECO:0000256" key="2">
    <source>
        <dbReference type="ARBA" id="ARBA00022801"/>
    </source>
</evidence>
<keyword evidence="5" id="KW-1185">Reference proteome</keyword>
<dbReference type="Pfam" id="PF00975">
    <property type="entry name" value="Thioesterase"/>
    <property type="match status" value="1"/>
</dbReference>
<proteinExistence type="inferred from homology"/>
<keyword evidence="2" id="KW-0378">Hydrolase</keyword>